<sequence>MSILYGSAVPVFYDPTAAAAWRLTPGLHTFTRSFIAAALLAPAFVFLPPAPASARRGGAIDPGRVARFGVEFGVVVFLATFAQWKHADNVAPESFFLALALAPVLAVVSRRGVPGAEVPSDVPTSKFEKGAATQVGVAILGMLVLVSDQDTDVLFEPWGVAAAVLVTSLIVRSEVLVARESLTAKARIAAVQTATTATLAAAWAASDVVAAASGSSSSVITDAFEALSSLRLPLGQLAYLGVLTGVVSACELVAINKYTQGYAMLAFGLIPVTGAGWQWLAGGDGVSLAEGIGSLSWGEVIALATAAPPSLLFFLTRRTGVSRREAEGGGDGKDGAVGAVGGVFSRLLGGGKKKRGADDGHDGHDDDADDARDAGPKPEGIMGSVVGNLLKNPWWATKVSKSGALAGGKGALKGAGALKAGKGVKGASLLAKAVVGESVVGAVQTGVTGLIEGADIGEAVMEAEAVIEAVEAEGLAGAASTFADGVVASVDGLMTESAASVIASQSTSATVVGVGGVSAGGVSAKAAGGAAAKIGGGLALKAGAAAVAGASAVVGYSSTLPGCAPGEYETIRAAAAQVDGVAESVAAAAAAAADIPVCSVDPGALAELVSDGLNAIGIDVLG</sequence>
<dbReference type="GeneID" id="9683931"/>
<gene>
    <name evidence="3" type="ORF">MICPUCDRAFT_47311</name>
</gene>
<feature type="region of interest" description="Disordered" evidence="1">
    <location>
        <begin position="350"/>
        <end position="378"/>
    </location>
</feature>
<dbReference type="Proteomes" id="UP000001876">
    <property type="component" value="Unassembled WGS sequence"/>
</dbReference>
<feature type="transmembrane region" description="Helical" evidence="2">
    <location>
        <begin position="292"/>
        <end position="315"/>
    </location>
</feature>
<keyword evidence="2" id="KW-0472">Membrane</keyword>
<reference evidence="3 4" key="1">
    <citation type="journal article" date="2009" name="Science">
        <title>Green evolution and dynamic adaptations revealed by genomes of the marine picoeukaryotes Micromonas.</title>
        <authorList>
            <person name="Worden A.Z."/>
            <person name="Lee J.H."/>
            <person name="Mock T."/>
            <person name="Rouze P."/>
            <person name="Simmons M.P."/>
            <person name="Aerts A.L."/>
            <person name="Allen A.E."/>
            <person name="Cuvelier M.L."/>
            <person name="Derelle E."/>
            <person name="Everett M.V."/>
            <person name="Foulon E."/>
            <person name="Grimwood J."/>
            <person name="Gundlach H."/>
            <person name="Henrissat B."/>
            <person name="Napoli C."/>
            <person name="McDonald S.M."/>
            <person name="Parker M.S."/>
            <person name="Rombauts S."/>
            <person name="Salamov A."/>
            <person name="Von Dassow P."/>
            <person name="Badger J.H."/>
            <person name="Coutinho P.M."/>
            <person name="Demir E."/>
            <person name="Dubchak I."/>
            <person name="Gentemann C."/>
            <person name="Eikrem W."/>
            <person name="Gready J.E."/>
            <person name="John U."/>
            <person name="Lanier W."/>
            <person name="Lindquist E.A."/>
            <person name="Lucas S."/>
            <person name="Mayer K.F."/>
            <person name="Moreau H."/>
            <person name="Not F."/>
            <person name="Otillar R."/>
            <person name="Panaud O."/>
            <person name="Pangilinan J."/>
            <person name="Paulsen I."/>
            <person name="Piegu B."/>
            <person name="Poliakov A."/>
            <person name="Robbens S."/>
            <person name="Schmutz J."/>
            <person name="Toulza E."/>
            <person name="Wyss T."/>
            <person name="Zelensky A."/>
            <person name="Zhou K."/>
            <person name="Armbrust E.V."/>
            <person name="Bhattacharya D."/>
            <person name="Goodenough U.W."/>
            <person name="Van de Peer Y."/>
            <person name="Grigoriev I.V."/>
        </authorList>
    </citation>
    <scope>NUCLEOTIDE SEQUENCE [LARGE SCALE GENOMIC DNA]</scope>
    <source>
        <strain evidence="3 4">CCMP1545</strain>
    </source>
</reference>
<keyword evidence="2" id="KW-1133">Transmembrane helix</keyword>
<dbReference type="KEGG" id="mpp:MICPUCDRAFT_47311"/>
<evidence type="ECO:0000313" key="3">
    <source>
        <dbReference type="EMBL" id="EEH56947.1"/>
    </source>
</evidence>
<accession>C1MTH6</accession>
<keyword evidence="2" id="KW-0812">Transmembrane</keyword>
<evidence type="ECO:0000313" key="4">
    <source>
        <dbReference type="Proteomes" id="UP000001876"/>
    </source>
</evidence>
<evidence type="ECO:0000256" key="2">
    <source>
        <dbReference type="SAM" id="Phobius"/>
    </source>
</evidence>
<evidence type="ECO:0000256" key="1">
    <source>
        <dbReference type="SAM" id="MobiDB-lite"/>
    </source>
</evidence>
<dbReference type="AlphaFoldDB" id="C1MTH6"/>
<proteinExistence type="predicted"/>
<feature type="transmembrane region" description="Helical" evidence="2">
    <location>
        <begin position="262"/>
        <end position="280"/>
    </location>
</feature>
<protein>
    <submittedName>
        <fullName evidence="3">Predicted protein</fullName>
    </submittedName>
</protein>
<keyword evidence="4" id="KW-1185">Reference proteome</keyword>
<organism evidence="4">
    <name type="scientific">Micromonas pusilla (strain CCMP1545)</name>
    <name type="common">Picoplanktonic green alga</name>
    <dbReference type="NCBI Taxonomy" id="564608"/>
    <lineage>
        <taxon>Eukaryota</taxon>
        <taxon>Viridiplantae</taxon>
        <taxon>Chlorophyta</taxon>
        <taxon>Mamiellophyceae</taxon>
        <taxon>Mamiellales</taxon>
        <taxon>Mamiellaceae</taxon>
        <taxon>Micromonas</taxon>
    </lineage>
</organism>
<feature type="transmembrane region" description="Helical" evidence="2">
    <location>
        <begin position="237"/>
        <end position="255"/>
    </location>
</feature>
<dbReference type="RefSeq" id="XP_003058492.1">
    <property type="nucleotide sequence ID" value="XM_003058446.1"/>
</dbReference>
<dbReference type="EMBL" id="GG663739">
    <property type="protein sequence ID" value="EEH56947.1"/>
    <property type="molecule type" value="Genomic_DNA"/>
</dbReference>
<name>C1MTH6_MICPC</name>